<dbReference type="RefSeq" id="WP_167920287.1">
    <property type="nucleotide sequence ID" value="NZ_JAAVJS010000444.1"/>
</dbReference>
<proteinExistence type="inferred from homology"/>
<keyword evidence="2 6" id="KW-0689">Ribosomal protein</keyword>
<accession>A0ABX1DG44</accession>
<evidence type="ECO:0000256" key="3">
    <source>
        <dbReference type="ARBA" id="ARBA00023274"/>
    </source>
</evidence>
<comment type="caution">
    <text evidence="6">The sequence shown here is derived from an EMBL/GenBank/DDBJ whole genome shotgun (WGS) entry which is preliminary data.</text>
</comment>
<dbReference type="InterPro" id="IPR001854">
    <property type="entry name" value="Ribosomal_uL29"/>
</dbReference>
<keyword evidence="3" id="KW-0687">Ribonucleoprotein</keyword>
<keyword evidence="7" id="KW-1185">Reference proteome</keyword>
<comment type="similarity">
    <text evidence="1">Belongs to the universal ribosomal protein uL29 family.</text>
</comment>
<dbReference type="NCBIfam" id="TIGR00012">
    <property type="entry name" value="L29"/>
    <property type="match status" value="1"/>
</dbReference>
<dbReference type="SUPFAM" id="SSF46561">
    <property type="entry name" value="Ribosomal protein L29 (L29p)"/>
    <property type="match status" value="1"/>
</dbReference>
<name>A0ABX1DG44_9FLAO</name>
<feature type="non-terminal residue" evidence="6">
    <location>
        <position position="53"/>
    </location>
</feature>
<dbReference type="Proteomes" id="UP000760545">
    <property type="component" value="Unassembled WGS sequence"/>
</dbReference>
<dbReference type="Pfam" id="PF00831">
    <property type="entry name" value="Ribosomal_L29"/>
    <property type="match status" value="1"/>
</dbReference>
<dbReference type="HAMAP" id="MF_00374">
    <property type="entry name" value="Ribosomal_uL29"/>
    <property type="match status" value="1"/>
</dbReference>
<dbReference type="GO" id="GO:0005840">
    <property type="term" value="C:ribosome"/>
    <property type="evidence" value="ECO:0007669"/>
    <property type="project" value="UniProtKB-KW"/>
</dbReference>
<evidence type="ECO:0000256" key="5">
    <source>
        <dbReference type="ARBA" id="ARBA00035476"/>
    </source>
</evidence>
<reference evidence="6 7" key="1">
    <citation type="submission" date="2020-03" db="EMBL/GenBank/DDBJ databases">
        <title>Tamlana sp. nov, isolated from XXX.</title>
        <authorList>
            <person name="Cao W.R."/>
        </authorList>
    </citation>
    <scope>NUCLEOTIDE SEQUENCE [LARGE SCALE GENOMIC DNA]</scope>
    <source>
        <strain evidence="6 7">HST1-43</strain>
    </source>
</reference>
<evidence type="ECO:0000313" key="7">
    <source>
        <dbReference type="Proteomes" id="UP000760545"/>
    </source>
</evidence>
<dbReference type="EMBL" id="JAAVJS010000444">
    <property type="protein sequence ID" value="NJX17274.1"/>
    <property type="molecule type" value="Genomic_DNA"/>
</dbReference>
<protein>
    <recommendedName>
        <fullName evidence="4">Large ribosomal subunit protein uL29</fullName>
    </recommendedName>
    <alternativeName>
        <fullName evidence="5">50S ribosomal protein L29</fullName>
    </alternativeName>
</protein>
<evidence type="ECO:0000256" key="4">
    <source>
        <dbReference type="ARBA" id="ARBA00035204"/>
    </source>
</evidence>
<evidence type="ECO:0000313" key="6">
    <source>
        <dbReference type="EMBL" id="NJX17274.1"/>
    </source>
</evidence>
<gene>
    <name evidence="6" type="primary">rpmC</name>
    <name evidence="6" type="ORF">HC176_17520</name>
</gene>
<evidence type="ECO:0000256" key="2">
    <source>
        <dbReference type="ARBA" id="ARBA00022980"/>
    </source>
</evidence>
<dbReference type="Gene3D" id="1.10.287.310">
    <property type="match status" value="1"/>
</dbReference>
<dbReference type="PROSITE" id="PS00579">
    <property type="entry name" value="RIBOSOMAL_L29"/>
    <property type="match status" value="1"/>
</dbReference>
<sequence>MKQSEVRELSVAELQEELGKSRKAYSDLKMAHAVSPLENPIQLRTVRRSIARI</sequence>
<dbReference type="CDD" id="cd00427">
    <property type="entry name" value="Ribosomal_L29_HIP"/>
    <property type="match status" value="1"/>
</dbReference>
<organism evidence="6 7">
    <name type="scientific">Tamlana crocina</name>
    <dbReference type="NCBI Taxonomy" id="393006"/>
    <lineage>
        <taxon>Bacteria</taxon>
        <taxon>Pseudomonadati</taxon>
        <taxon>Bacteroidota</taxon>
        <taxon>Flavobacteriia</taxon>
        <taxon>Flavobacteriales</taxon>
        <taxon>Flavobacteriaceae</taxon>
        <taxon>Tamlana</taxon>
    </lineage>
</organism>
<evidence type="ECO:0000256" key="1">
    <source>
        <dbReference type="ARBA" id="ARBA00009254"/>
    </source>
</evidence>
<dbReference type="InterPro" id="IPR018254">
    <property type="entry name" value="Ribosomal_uL29_CS"/>
</dbReference>
<dbReference type="InterPro" id="IPR036049">
    <property type="entry name" value="Ribosomal_uL29_sf"/>
</dbReference>